<protein>
    <submittedName>
        <fullName evidence="3">Alpha-1,3-mannosyl-glycoprotein 4-beta-N-acetylglucosaminyltransferase A</fullName>
    </submittedName>
</protein>
<dbReference type="InterPro" id="IPR057279">
    <property type="entry name" value="MGAT4"/>
</dbReference>
<evidence type="ECO:0000313" key="2">
    <source>
        <dbReference type="Proteomes" id="UP000504634"/>
    </source>
</evidence>
<reference evidence="3" key="1">
    <citation type="submission" date="2025-08" db="UniProtKB">
        <authorList>
            <consortium name="RefSeq"/>
        </authorList>
    </citation>
    <scope>IDENTIFICATION</scope>
    <source>
        <strain evidence="3">11010-0011.00</strain>
        <tissue evidence="3">Whole body</tissue>
    </source>
</reference>
<name>A0A6J2T7T5_DROLE</name>
<dbReference type="Pfam" id="PF04666">
    <property type="entry name" value="MGAT4_cons"/>
    <property type="match status" value="1"/>
</dbReference>
<dbReference type="PANTHER" id="PTHR12062">
    <property type="entry name" value="N-ACETYLGLUCOSAMINYLTRANSFERASE VI"/>
    <property type="match status" value="1"/>
</dbReference>
<organism evidence="2 3">
    <name type="scientific">Drosophila lebanonensis</name>
    <name type="common">Fruit fly</name>
    <name type="synonym">Scaptodrosophila lebanonensis</name>
    <dbReference type="NCBI Taxonomy" id="7225"/>
    <lineage>
        <taxon>Eukaryota</taxon>
        <taxon>Metazoa</taxon>
        <taxon>Ecdysozoa</taxon>
        <taxon>Arthropoda</taxon>
        <taxon>Hexapoda</taxon>
        <taxon>Insecta</taxon>
        <taxon>Pterygota</taxon>
        <taxon>Neoptera</taxon>
        <taxon>Endopterygota</taxon>
        <taxon>Diptera</taxon>
        <taxon>Brachycera</taxon>
        <taxon>Muscomorpha</taxon>
        <taxon>Ephydroidea</taxon>
        <taxon>Drosophilidae</taxon>
        <taxon>Scaptodrosophila</taxon>
    </lineage>
</organism>
<dbReference type="CTD" id="11282"/>
<dbReference type="GeneID" id="115622291"/>
<dbReference type="GO" id="GO:0006487">
    <property type="term" value="P:protein N-linked glycosylation"/>
    <property type="evidence" value="ECO:0007669"/>
    <property type="project" value="TreeGrafter"/>
</dbReference>
<accession>A0A6J2T7T5</accession>
<gene>
    <name evidence="3" type="primary">LOC115622291</name>
</gene>
<keyword evidence="2" id="KW-1185">Reference proteome</keyword>
<evidence type="ECO:0000313" key="3">
    <source>
        <dbReference type="RefSeq" id="XP_030372054.1"/>
    </source>
</evidence>
<evidence type="ECO:0000259" key="1">
    <source>
        <dbReference type="Pfam" id="PF04666"/>
    </source>
</evidence>
<dbReference type="GO" id="GO:0008375">
    <property type="term" value="F:acetylglucosaminyltransferase activity"/>
    <property type="evidence" value="ECO:0007669"/>
    <property type="project" value="TreeGrafter"/>
</dbReference>
<dbReference type="Proteomes" id="UP000504634">
    <property type="component" value="Unplaced"/>
</dbReference>
<dbReference type="PANTHER" id="PTHR12062:SF0">
    <property type="entry name" value="ALPHA-1,3-MANNOSYL-GLYCOPROTEIN 4-BETA-N-ACETYLGLUCOSAMINYLTRANSFERASE B"/>
    <property type="match status" value="1"/>
</dbReference>
<dbReference type="AlphaFoldDB" id="A0A6J2T7T5"/>
<dbReference type="InterPro" id="IPR006759">
    <property type="entry name" value="Glyco_transf_54"/>
</dbReference>
<feature type="domain" description="MGAT4 conserved region" evidence="1">
    <location>
        <begin position="94"/>
        <end position="358"/>
    </location>
</feature>
<proteinExistence type="predicted"/>
<sequence>MRTCSRKLKLCIPVFFTVTLTIFILRLSNDLNWFKSKLPTQEAKAEENVSRQNYQTPQFQSPLAKPMPYFRPQSTFSRRASWKQILTYPGAVLPPSYRYSRGRTNVTWVLGVPTVVRQKKSYLLEMLKELIGGMNARYQESCLIVVYVGETIDSRIRSIVKELADNFGDEMRQGLLEVIARPPDYYSDFESDSQTLNENEKYLRWRTKQNLDYMFLMSYAMSRGSYYLQLEDDVRVRDGYLDYIGKFTLLHTNFRLSHHRSWIVLSFCELGFIGKLITMSELKAFLKHVQLFYNHQPIDWLLYSYVQLRVCPWDSFQTPGCKKDFDSYYIRADQSQFQHLGVESSLEKKDQMLKDSKYNQQSGRLRIKHLEQPWNLISSHQYSLRYDRLKWKVGETFIWGYLPQASRLIDFAASHQYDAKEVRIRSQGVEGFDDITVELYDRIPTLERNSSTTNDCGFLMAITYLGGLTRSYRRIFFYMREQVDMYGNWTVLRLFRRFFWSNGSCNKLAPWTLVLLLHSVNWTN</sequence>
<dbReference type="RefSeq" id="XP_030372054.1">
    <property type="nucleotide sequence ID" value="XM_030516194.1"/>
</dbReference>
<dbReference type="OrthoDB" id="2016523at2759"/>